<reference evidence="2" key="1">
    <citation type="submission" date="2022-11" db="UniProtKB">
        <authorList>
            <consortium name="WormBaseParasite"/>
        </authorList>
    </citation>
    <scope>IDENTIFICATION</scope>
</reference>
<evidence type="ECO:0000313" key="1">
    <source>
        <dbReference type="Proteomes" id="UP000887565"/>
    </source>
</evidence>
<sequence>MTANLEMLGTLLMASRVGKSPCKLTIWTTSGANIGIEMERQRKTKNWRPIRSIVESEGPKAQAPACGLQALEDPLGDPDRHDQYGRQDNQTNIDFWCNTMSILTCNCFAFFRVYLFKQEKMSNVKRAYKTYSPTKVNEVVRKI</sequence>
<dbReference type="WBParaSite" id="nRc.2.0.1.t08444-RA">
    <property type="protein sequence ID" value="nRc.2.0.1.t08444-RA"/>
    <property type="gene ID" value="nRc.2.0.1.g08444"/>
</dbReference>
<name>A0A915I4X7_ROMCU</name>
<dbReference type="AlphaFoldDB" id="A0A915I4X7"/>
<dbReference type="Proteomes" id="UP000887565">
    <property type="component" value="Unplaced"/>
</dbReference>
<accession>A0A915I4X7</accession>
<keyword evidence="1" id="KW-1185">Reference proteome</keyword>
<protein>
    <submittedName>
        <fullName evidence="2">Uncharacterized protein</fullName>
    </submittedName>
</protein>
<organism evidence="1 2">
    <name type="scientific">Romanomermis culicivorax</name>
    <name type="common">Nematode worm</name>
    <dbReference type="NCBI Taxonomy" id="13658"/>
    <lineage>
        <taxon>Eukaryota</taxon>
        <taxon>Metazoa</taxon>
        <taxon>Ecdysozoa</taxon>
        <taxon>Nematoda</taxon>
        <taxon>Enoplea</taxon>
        <taxon>Dorylaimia</taxon>
        <taxon>Mermithida</taxon>
        <taxon>Mermithoidea</taxon>
        <taxon>Mermithidae</taxon>
        <taxon>Romanomermis</taxon>
    </lineage>
</organism>
<proteinExistence type="predicted"/>
<evidence type="ECO:0000313" key="2">
    <source>
        <dbReference type="WBParaSite" id="nRc.2.0.1.t08444-RA"/>
    </source>
</evidence>